<name>A0A2P2R580_RHIMU</name>
<proteinExistence type="predicted"/>
<reference evidence="1" key="1">
    <citation type="submission" date="2018-02" db="EMBL/GenBank/DDBJ databases">
        <title>Rhizophora mucronata_Transcriptome.</title>
        <authorList>
            <person name="Meera S.P."/>
            <person name="Sreeshan A."/>
            <person name="Augustine A."/>
        </authorList>
    </citation>
    <scope>NUCLEOTIDE SEQUENCE</scope>
    <source>
        <tissue evidence="1">Leaf</tissue>
    </source>
</reference>
<sequence>MEPKLQNLQLNREKSISS</sequence>
<organism evidence="1">
    <name type="scientific">Rhizophora mucronata</name>
    <name type="common">Asiatic mangrove</name>
    <dbReference type="NCBI Taxonomy" id="61149"/>
    <lineage>
        <taxon>Eukaryota</taxon>
        <taxon>Viridiplantae</taxon>
        <taxon>Streptophyta</taxon>
        <taxon>Embryophyta</taxon>
        <taxon>Tracheophyta</taxon>
        <taxon>Spermatophyta</taxon>
        <taxon>Magnoliopsida</taxon>
        <taxon>eudicotyledons</taxon>
        <taxon>Gunneridae</taxon>
        <taxon>Pentapetalae</taxon>
        <taxon>rosids</taxon>
        <taxon>fabids</taxon>
        <taxon>Malpighiales</taxon>
        <taxon>Rhizophoraceae</taxon>
        <taxon>Rhizophora</taxon>
    </lineage>
</organism>
<accession>A0A2P2R580</accession>
<evidence type="ECO:0000313" key="1">
    <source>
        <dbReference type="EMBL" id="MBX74396.1"/>
    </source>
</evidence>
<protein>
    <submittedName>
        <fullName evidence="1">Uncharacterized protein</fullName>
    </submittedName>
</protein>
<dbReference type="AlphaFoldDB" id="A0A2P2R580"/>
<dbReference type="EMBL" id="GGEC01093912">
    <property type="protein sequence ID" value="MBX74396.1"/>
    <property type="molecule type" value="Transcribed_RNA"/>
</dbReference>